<evidence type="ECO:0000313" key="1">
    <source>
        <dbReference type="EMBL" id="GAJ19427.1"/>
    </source>
</evidence>
<dbReference type="AlphaFoldDB" id="X1VK62"/>
<evidence type="ECO:0008006" key="2">
    <source>
        <dbReference type="Google" id="ProtNLM"/>
    </source>
</evidence>
<proteinExistence type="predicted"/>
<organism evidence="1">
    <name type="scientific">marine sediment metagenome</name>
    <dbReference type="NCBI Taxonomy" id="412755"/>
    <lineage>
        <taxon>unclassified sequences</taxon>
        <taxon>metagenomes</taxon>
        <taxon>ecological metagenomes</taxon>
    </lineage>
</organism>
<protein>
    <recommendedName>
        <fullName evidence="2">PD(D/E)XK endonuclease domain-containing protein</fullName>
    </recommendedName>
</protein>
<sequence>MNQKYLSRHHLDAYSEMEFSNLLKKKKFQPFFPFKDEGIDMVAFKDNDFKKPYFFQLKARNLTIKNNTYRFRIFKSKIEEAGKINNFYWVLCAFKPSGKFDFFVFPQKIIKKWMDIWNMKLNEKGSEFGVRRFFMIKSEKNDYSIAPQYIKIDPNEYLW</sequence>
<comment type="caution">
    <text evidence="1">The sequence shown here is derived from an EMBL/GenBank/DDBJ whole genome shotgun (WGS) entry which is preliminary data.</text>
</comment>
<reference evidence="1" key="1">
    <citation type="journal article" date="2014" name="Front. Microbiol.">
        <title>High frequency of phylogenetically diverse reductive dehalogenase-homologous genes in deep subseafloor sedimentary metagenomes.</title>
        <authorList>
            <person name="Kawai M."/>
            <person name="Futagami T."/>
            <person name="Toyoda A."/>
            <person name="Takaki Y."/>
            <person name="Nishi S."/>
            <person name="Hori S."/>
            <person name="Arai W."/>
            <person name="Tsubouchi T."/>
            <person name="Morono Y."/>
            <person name="Uchiyama I."/>
            <person name="Ito T."/>
            <person name="Fujiyama A."/>
            <person name="Inagaki F."/>
            <person name="Takami H."/>
        </authorList>
    </citation>
    <scope>NUCLEOTIDE SEQUENCE</scope>
    <source>
        <strain evidence="1">Expedition CK06-06</strain>
    </source>
</reference>
<name>X1VK62_9ZZZZ</name>
<accession>X1VK62</accession>
<dbReference type="EMBL" id="BARW01037962">
    <property type="protein sequence ID" value="GAJ19427.1"/>
    <property type="molecule type" value="Genomic_DNA"/>
</dbReference>
<gene>
    <name evidence="1" type="ORF">S12H4_58445</name>
</gene>